<gene>
    <name evidence="1" type="ORF">SAMN05421553_3812</name>
</gene>
<dbReference type="AlphaFoldDB" id="A0A1H5F9D5"/>
<sequence length="172" mass="18297">MQKEGLKVLGFRHELQIFDIATGELIENEVKFNRIPQAGLDFLIQSPFGLVAAVPNFYCALFSENFLADANTSAADLPGAMGEFTAYSEATRPAWVHTYNGAGTIDNFASKAIFTPTADGVAYGSVIVANPTKGANSGLLLSVARYSTVKPLSVGMEAKLLCGITYIPANVL</sequence>
<dbReference type="STRING" id="53406.SAMN05421553_3812"/>
<dbReference type="OrthoDB" id="6905082at2"/>
<evidence type="ECO:0000313" key="1">
    <source>
        <dbReference type="EMBL" id="SED99979.1"/>
    </source>
</evidence>
<reference evidence="2" key="1">
    <citation type="submission" date="2016-10" db="EMBL/GenBank/DDBJ databases">
        <authorList>
            <person name="Varghese N."/>
            <person name="Submissions S."/>
        </authorList>
    </citation>
    <scope>NUCLEOTIDE SEQUENCE [LARGE SCALE GENOMIC DNA]</scope>
    <source>
        <strain evidence="2">DSM 12111</strain>
    </source>
</reference>
<evidence type="ECO:0000313" key="2">
    <source>
        <dbReference type="Proteomes" id="UP000242849"/>
    </source>
</evidence>
<dbReference type="EMBL" id="FNSC01000001">
    <property type="protein sequence ID" value="SED99979.1"/>
    <property type="molecule type" value="Genomic_DNA"/>
</dbReference>
<keyword evidence="2" id="KW-1185">Reference proteome</keyword>
<name>A0A1H5F9D5_PSEAG</name>
<accession>A0A1H5F9D5</accession>
<protein>
    <submittedName>
        <fullName evidence="1">Uncharacterized protein</fullName>
    </submittedName>
</protein>
<dbReference type="Proteomes" id="UP000242849">
    <property type="component" value="Unassembled WGS sequence"/>
</dbReference>
<organism evidence="1 2">
    <name type="scientific">Pseudomonas anguilliseptica</name>
    <dbReference type="NCBI Taxonomy" id="53406"/>
    <lineage>
        <taxon>Bacteria</taxon>
        <taxon>Pseudomonadati</taxon>
        <taxon>Pseudomonadota</taxon>
        <taxon>Gammaproteobacteria</taxon>
        <taxon>Pseudomonadales</taxon>
        <taxon>Pseudomonadaceae</taxon>
        <taxon>Pseudomonas</taxon>
    </lineage>
</organism>
<dbReference type="RefSeq" id="WP_090385808.1">
    <property type="nucleotide sequence ID" value="NZ_FNSC01000001.1"/>
</dbReference>
<proteinExistence type="predicted"/>